<name>A0ABY6BIL3_9GAMM</name>
<gene>
    <name evidence="3" type="ORF">N4264_02040</name>
</gene>
<dbReference type="InterPro" id="IPR052698">
    <property type="entry name" value="MoCofactor_Util/Proc"/>
</dbReference>
<reference evidence="3" key="1">
    <citation type="submission" date="2022-09" db="EMBL/GenBank/DDBJ databases">
        <title>Tahibacter sp. nov., isolated from a fresh water.</title>
        <authorList>
            <person name="Baek J.H."/>
            <person name="Lee J.K."/>
            <person name="Kim J.M."/>
            <person name="Jeon C.O."/>
        </authorList>
    </citation>
    <scope>NUCLEOTIDE SEQUENCE</scope>
    <source>
        <strain evidence="3">W38</strain>
    </source>
</reference>
<evidence type="ECO:0000259" key="2">
    <source>
        <dbReference type="Pfam" id="PF13478"/>
    </source>
</evidence>
<protein>
    <submittedName>
        <fullName evidence="3">XdhC family protein</fullName>
    </submittedName>
</protein>
<dbReference type="EMBL" id="CP104694">
    <property type="protein sequence ID" value="UXI68456.1"/>
    <property type="molecule type" value="Genomic_DNA"/>
</dbReference>
<feature type="domain" description="XdhC- CoxI" evidence="1">
    <location>
        <begin position="31"/>
        <end position="91"/>
    </location>
</feature>
<proteinExistence type="predicted"/>
<dbReference type="Gene3D" id="3.40.50.720">
    <property type="entry name" value="NAD(P)-binding Rossmann-like Domain"/>
    <property type="match status" value="1"/>
</dbReference>
<dbReference type="PANTHER" id="PTHR30388:SF6">
    <property type="entry name" value="XANTHINE DEHYDROGENASE SUBUNIT A-RELATED"/>
    <property type="match status" value="1"/>
</dbReference>
<sequence>MIVERSARLGNELAPAGGLRAILQALPERPQQHAALCIVVATEGSTYRKPGALILVDAAGRREGWLSGGCLEAELEHSAAQVIASGEARVFAINTLSDDDRVFGSMSGCRGIIHLAILPLSGSSPLTLALRALGTATGNLSLQLDAHGAGAAEVDGQRWEWPGTVPGTSARQWMVTIARPPRLMLLGAGPETAPLLQLCRSVGWITHVVEHRGRWAAMAANADSVSSAAPRDCAFALEVATFDAAIVMSHHIEHDRCYLSVLADSVIPFVGLLGPPARRAMLLDELGEAKARALEPRLHGPVGLRLGGEGPEAIALAIVAALAQFRSGVSG</sequence>
<dbReference type="InterPro" id="IPR027051">
    <property type="entry name" value="XdhC_Rossmann_dom"/>
</dbReference>
<dbReference type="Pfam" id="PF02625">
    <property type="entry name" value="XdhC_CoxI"/>
    <property type="match status" value="1"/>
</dbReference>
<keyword evidence="4" id="KW-1185">Reference proteome</keyword>
<evidence type="ECO:0000313" key="4">
    <source>
        <dbReference type="Proteomes" id="UP001064632"/>
    </source>
</evidence>
<dbReference type="InterPro" id="IPR003777">
    <property type="entry name" value="XdhC_CoxI"/>
</dbReference>
<dbReference type="Pfam" id="PF13478">
    <property type="entry name" value="XdhC_C"/>
    <property type="match status" value="1"/>
</dbReference>
<evidence type="ECO:0000313" key="3">
    <source>
        <dbReference type="EMBL" id="UXI68456.1"/>
    </source>
</evidence>
<dbReference type="PANTHER" id="PTHR30388">
    <property type="entry name" value="ALDEHYDE OXIDOREDUCTASE MOLYBDENUM COFACTOR ASSEMBLY PROTEIN"/>
    <property type="match status" value="1"/>
</dbReference>
<evidence type="ECO:0000259" key="1">
    <source>
        <dbReference type="Pfam" id="PF02625"/>
    </source>
</evidence>
<accession>A0ABY6BIL3</accession>
<organism evidence="3 4">
    <name type="scientific">Tahibacter amnicola</name>
    <dbReference type="NCBI Taxonomy" id="2976241"/>
    <lineage>
        <taxon>Bacteria</taxon>
        <taxon>Pseudomonadati</taxon>
        <taxon>Pseudomonadota</taxon>
        <taxon>Gammaproteobacteria</taxon>
        <taxon>Lysobacterales</taxon>
        <taxon>Rhodanobacteraceae</taxon>
        <taxon>Tahibacter</taxon>
    </lineage>
</organism>
<dbReference type="RefSeq" id="WP_261695416.1">
    <property type="nucleotide sequence ID" value="NZ_CP104694.1"/>
</dbReference>
<feature type="domain" description="XdhC Rossmann" evidence="2">
    <location>
        <begin position="183"/>
        <end position="321"/>
    </location>
</feature>
<dbReference type="Proteomes" id="UP001064632">
    <property type="component" value="Chromosome"/>
</dbReference>